<evidence type="ECO:0000313" key="8">
    <source>
        <dbReference type="Proteomes" id="UP000887575"/>
    </source>
</evidence>
<organism evidence="8 9">
    <name type="scientific">Mesorhabditis belari</name>
    <dbReference type="NCBI Taxonomy" id="2138241"/>
    <lineage>
        <taxon>Eukaryota</taxon>
        <taxon>Metazoa</taxon>
        <taxon>Ecdysozoa</taxon>
        <taxon>Nematoda</taxon>
        <taxon>Chromadorea</taxon>
        <taxon>Rhabditida</taxon>
        <taxon>Rhabditina</taxon>
        <taxon>Rhabditomorpha</taxon>
        <taxon>Rhabditoidea</taxon>
        <taxon>Rhabditidae</taxon>
        <taxon>Mesorhabditinae</taxon>
        <taxon>Mesorhabditis</taxon>
    </lineage>
</organism>
<evidence type="ECO:0000256" key="5">
    <source>
        <dbReference type="SAM" id="MobiDB-lite"/>
    </source>
</evidence>
<evidence type="ECO:0000259" key="7">
    <source>
        <dbReference type="PROSITE" id="PS50923"/>
    </source>
</evidence>
<evidence type="ECO:0000256" key="1">
    <source>
        <dbReference type="ARBA" id="ARBA00004370"/>
    </source>
</evidence>
<dbReference type="AlphaFoldDB" id="A0AAF3E8H4"/>
<evidence type="ECO:0000256" key="2">
    <source>
        <dbReference type="ARBA" id="ARBA00023136"/>
    </source>
</evidence>
<dbReference type="GO" id="GO:0016020">
    <property type="term" value="C:membrane"/>
    <property type="evidence" value="ECO:0007669"/>
    <property type="project" value="UniProtKB-SubCell"/>
</dbReference>
<feature type="disulfide bond" evidence="4">
    <location>
        <begin position="155"/>
        <end position="182"/>
    </location>
</feature>
<keyword evidence="3 4" id="KW-1015">Disulfide bond</keyword>
<proteinExistence type="predicted"/>
<feature type="domain" description="Sushi" evidence="7">
    <location>
        <begin position="125"/>
        <end position="184"/>
    </location>
</feature>
<dbReference type="SUPFAM" id="SSF57535">
    <property type="entry name" value="Complement control module/SCR domain"/>
    <property type="match status" value="1"/>
</dbReference>
<dbReference type="InterPro" id="IPR056619">
    <property type="entry name" value="C8-3_MUC4"/>
</dbReference>
<dbReference type="Pfam" id="PF00084">
    <property type="entry name" value="Sushi"/>
    <property type="match status" value="1"/>
</dbReference>
<evidence type="ECO:0000256" key="3">
    <source>
        <dbReference type="ARBA" id="ARBA00023157"/>
    </source>
</evidence>
<keyword evidence="6" id="KW-1133">Transmembrane helix</keyword>
<reference evidence="9" key="1">
    <citation type="submission" date="2024-02" db="UniProtKB">
        <authorList>
            <consortium name="WormBaseParasite"/>
        </authorList>
    </citation>
    <scope>IDENTIFICATION</scope>
</reference>
<dbReference type="InterPro" id="IPR035976">
    <property type="entry name" value="Sushi/SCR/CCP_sf"/>
</dbReference>
<dbReference type="PROSITE" id="PS50923">
    <property type="entry name" value="SUSHI"/>
    <property type="match status" value="1"/>
</dbReference>
<keyword evidence="2 6" id="KW-0472">Membrane</keyword>
<feature type="transmembrane region" description="Helical" evidence="6">
    <location>
        <begin position="193"/>
        <end position="216"/>
    </location>
</feature>
<protein>
    <submittedName>
        <fullName evidence="9">Sushi domain-containing protein</fullName>
    </submittedName>
</protein>
<accession>A0AAF3E8H4</accession>
<evidence type="ECO:0000256" key="4">
    <source>
        <dbReference type="PROSITE-ProRule" id="PRU00302"/>
    </source>
</evidence>
<keyword evidence="6" id="KW-0812">Transmembrane</keyword>
<evidence type="ECO:0000256" key="6">
    <source>
        <dbReference type="SAM" id="Phobius"/>
    </source>
</evidence>
<keyword evidence="4" id="KW-0768">Sushi</keyword>
<comment type="caution">
    <text evidence="4">Lacks conserved residue(s) required for the propagation of feature annotation.</text>
</comment>
<dbReference type="SMART" id="SM00032">
    <property type="entry name" value="CCP"/>
    <property type="match status" value="1"/>
</dbReference>
<dbReference type="CDD" id="cd00033">
    <property type="entry name" value="CCP"/>
    <property type="match status" value="1"/>
</dbReference>
<dbReference type="InterPro" id="IPR000436">
    <property type="entry name" value="Sushi_SCR_CCP_dom"/>
</dbReference>
<dbReference type="Gene3D" id="2.10.70.10">
    <property type="entry name" value="Complement Module, domain 1"/>
    <property type="match status" value="1"/>
</dbReference>
<evidence type="ECO:0000313" key="9">
    <source>
        <dbReference type="WBParaSite" id="MBELARI_LOCUS10210"/>
    </source>
</evidence>
<feature type="region of interest" description="Disordered" evidence="5">
    <location>
        <begin position="246"/>
        <end position="289"/>
    </location>
</feature>
<dbReference type="WBParaSite" id="MBELARI_LOCUS10210">
    <property type="protein sequence ID" value="MBELARI_LOCUS10210"/>
    <property type="gene ID" value="MBELARI_LOCUS10210"/>
</dbReference>
<comment type="subcellular location">
    <subcellularLocation>
        <location evidence="1">Membrane</location>
    </subcellularLocation>
</comment>
<keyword evidence="8" id="KW-1185">Reference proteome</keyword>
<sequence length="289" mass="32893">MHEFAVSFPFFGAAKHVKFRHTGNTLHRRVDGSRHKILFQDDIKPIYNPLQFGDDRNYHPVFDPYRNQYNASLVFTLDEVRMLCQNVYECEYDYLLTGRREIALNTLEVHAKLGDLKSKGSKRVMSCGALLTAPGVVKYPPGNNYLDGVTVTFTCKPEYFIHGDQQRTCVNGTWTPGWHVWCRYRSTEIGLKWMTGILSSVAILLAIISIFIGCYFRRITLHPETRITFRKKTFSSSTATVSTVASDSDKVGQLPARSSPRFSTNPQPDPQSILRRHAPSPFRGYVTST</sequence>
<dbReference type="Pfam" id="PF23263">
    <property type="entry name" value="C8-3_MUC4"/>
    <property type="match status" value="1"/>
</dbReference>
<dbReference type="Proteomes" id="UP000887575">
    <property type="component" value="Unassembled WGS sequence"/>
</dbReference>
<name>A0AAF3E8H4_9BILA</name>